<feature type="transmembrane region" description="Helical" evidence="5">
    <location>
        <begin position="107"/>
        <end position="127"/>
    </location>
</feature>
<dbReference type="RefSeq" id="WP_155319195.1">
    <property type="nucleotide sequence ID" value="NZ_AP021874.1"/>
</dbReference>
<evidence type="ECO:0000313" key="6">
    <source>
        <dbReference type="EMBL" id="BBO71338.1"/>
    </source>
</evidence>
<dbReference type="GO" id="GO:0005886">
    <property type="term" value="C:plasma membrane"/>
    <property type="evidence" value="ECO:0007669"/>
    <property type="project" value="UniProtKB-ARBA"/>
</dbReference>
<organism evidence="6 7">
    <name type="scientific">Desulfosarcina alkanivorans</name>
    <dbReference type="NCBI Taxonomy" id="571177"/>
    <lineage>
        <taxon>Bacteria</taxon>
        <taxon>Pseudomonadati</taxon>
        <taxon>Thermodesulfobacteriota</taxon>
        <taxon>Desulfobacteria</taxon>
        <taxon>Desulfobacterales</taxon>
        <taxon>Desulfosarcinaceae</taxon>
        <taxon>Desulfosarcina</taxon>
    </lineage>
</organism>
<sequence>MLDPRTKLMLALACAVLIALTRKQCWLMGEWLVLVAAIIAMGQLKSYLRWLISLVPMALFFGGITWWTADRITGQAAALGLLAITTVFFGFFASTEPEDLGNSLVQAGLPFPVAFVMMAALQFVPVVSRKVRAVVEAQQARGIVLKPGWRAMRNYPTLLVPILIQSFQTAESLAEAMETRGFGRPGRSFRKVYRLGGGDWAAIILGWVLAVVLLYCFAR</sequence>
<name>A0A5K7YRK3_9BACT</name>
<protein>
    <submittedName>
        <fullName evidence="6">Cobalt transporter</fullName>
    </submittedName>
</protein>
<reference evidence="6 7" key="1">
    <citation type="submission" date="2019-11" db="EMBL/GenBank/DDBJ databases">
        <title>Comparative genomics of hydrocarbon-degrading Desulfosarcina strains.</title>
        <authorList>
            <person name="Watanabe M."/>
            <person name="Kojima H."/>
            <person name="Fukui M."/>
        </authorList>
    </citation>
    <scope>NUCLEOTIDE SEQUENCE [LARGE SCALE GENOMIC DNA]</scope>
    <source>
        <strain evidence="6 7">PL12</strain>
    </source>
</reference>
<dbReference type="AlphaFoldDB" id="A0A5K7YRK3"/>
<feature type="transmembrane region" description="Helical" evidence="5">
    <location>
        <begin position="47"/>
        <end position="69"/>
    </location>
</feature>
<feature type="transmembrane region" description="Helical" evidence="5">
    <location>
        <begin position="76"/>
        <end position="95"/>
    </location>
</feature>
<evidence type="ECO:0000256" key="3">
    <source>
        <dbReference type="ARBA" id="ARBA00022989"/>
    </source>
</evidence>
<keyword evidence="2 5" id="KW-0812">Transmembrane</keyword>
<keyword evidence="3 5" id="KW-1133">Transmembrane helix</keyword>
<feature type="transmembrane region" description="Helical" evidence="5">
    <location>
        <begin position="200"/>
        <end position="218"/>
    </location>
</feature>
<keyword evidence="7" id="KW-1185">Reference proteome</keyword>
<accession>A0A5K7YRK3</accession>
<keyword evidence="4 5" id="KW-0472">Membrane</keyword>
<dbReference type="PANTHER" id="PTHR33514:SF13">
    <property type="entry name" value="PROTEIN ABCI12, CHLOROPLASTIC"/>
    <property type="match status" value="1"/>
</dbReference>
<evidence type="ECO:0000256" key="5">
    <source>
        <dbReference type="SAM" id="Phobius"/>
    </source>
</evidence>
<dbReference type="CDD" id="cd16914">
    <property type="entry name" value="EcfT"/>
    <property type="match status" value="1"/>
</dbReference>
<dbReference type="KEGG" id="dalk:DSCA_52680"/>
<evidence type="ECO:0000256" key="2">
    <source>
        <dbReference type="ARBA" id="ARBA00022692"/>
    </source>
</evidence>
<dbReference type="PANTHER" id="PTHR33514">
    <property type="entry name" value="PROTEIN ABCI12, CHLOROPLASTIC"/>
    <property type="match status" value="1"/>
</dbReference>
<evidence type="ECO:0000256" key="4">
    <source>
        <dbReference type="ARBA" id="ARBA00023136"/>
    </source>
</evidence>
<dbReference type="InterPro" id="IPR003339">
    <property type="entry name" value="ABC/ECF_trnsptr_transmembrane"/>
</dbReference>
<dbReference type="Proteomes" id="UP000427906">
    <property type="component" value="Chromosome"/>
</dbReference>
<gene>
    <name evidence="6" type="ORF">DSCA_52680</name>
</gene>
<comment type="subcellular location">
    <subcellularLocation>
        <location evidence="1">Membrane</location>
        <topology evidence="1">Multi-pass membrane protein</topology>
    </subcellularLocation>
</comment>
<dbReference type="EMBL" id="AP021874">
    <property type="protein sequence ID" value="BBO71338.1"/>
    <property type="molecule type" value="Genomic_DNA"/>
</dbReference>
<proteinExistence type="predicted"/>
<evidence type="ECO:0000256" key="1">
    <source>
        <dbReference type="ARBA" id="ARBA00004141"/>
    </source>
</evidence>
<dbReference type="OrthoDB" id="5420175at2"/>
<dbReference type="Pfam" id="PF02361">
    <property type="entry name" value="CbiQ"/>
    <property type="match status" value="1"/>
</dbReference>
<evidence type="ECO:0000313" key="7">
    <source>
        <dbReference type="Proteomes" id="UP000427906"/>
    </source>
</evidence>